<evidence type="ECO:0000313" key="3">
    <source>
        <dbReference type="EMBL" id="MCF3946566.1"/>
    </source>
</evidence>
<dbReference type="Gene3D" id="3.50.50.60">
    <property type="entry name" value="FAD/NAD(P)-binding domain"/>
    <property type="match status" value="1"/>
</dbReference>
<keyword evidence="4" id="KW-1185">Reference proteome</keyword>
<reference evidence="3 4" key="1">
    <citation type="submission" date="2022-01" db="EMBL/GenBank/DDBJ databases">
        <authorList>
            <person name="Won M."/>
            <person name="Kim S.-J."/>
            <person name="Kwon S.-W."/>
        </authorList>
    </citation>
    <scope>NUCLEOTIDE SEQUENCE [LARGE SCALE GENOMIC DNA]</scope>
    <source>
        <strain evidence="3 4">KCTC 23505</strain>
    </source>
</reference>
<proteinExistence type="predicted"/>
<dbReference type="Pfam" id="PF01266">
    <property type="entry name" value="DAO"/>
    <property type="match status" value="1"/>
</dbReference>
<name>A0ABS9DUZ7_9PROT</name>
<accession>A0ABS9DUZ7</accession>
<dbReference type="InterPro" id="IPR006076">
    <property type="entry name" value="FAD-dep_OxRdtase"/>
</dbReference>
<dbReference type="SUPFAM" id="SSF51905">
    <property type="entry name" value="FAD/NAD(P)-binding domain"/>
    <property type="match status" value="1"/>
</dbReference>
<evidence type="ECO:0000313" key="4">
    <source>
        <dbReference type="Proteomes" id="UP001521209"/>
    </source>
</evidence>
<dbReference type="InterPro" id="IPR036188">
    <property type="entry name" value="FAD/NAD-bd_sf"/>
</dbReference>
<dbReference type="Proteomes" id="UP001521209">
    <property type="component" value="Unassembled WGS sequence"/>
</dbReference>
<dbReference type="EMBL" id="JAKGBZ010000011">
    <property type="protein sequence ID" value="MCF3946566.1"/>
    <property type="molecule type" value="Genomic_DNA"/>
</dbReference>
<sequence length="427" mass="46378">MDRQSFPASLYVETAKSGVVAPSLAGHIRTSVAIIGGGYTGLSAALCLAERGVRVVVLEANDVGWGASGRNGGQVNPGLKADPDEIVRRFGNERGNRMIDWAWNGPSRVFELVRQHGMECEARQDGTIRAAYTTTDERRIMQSIAQYVRHGMPVELLSSHAMQSRTGSSRYLVGMLDRRGGSLNPLGYARGLAAAARRAGAEIYGASRVLRVRRDGAHWTLTTVRGSVDAEQVVLGTNGYTDEVAAAVKNSLVPVYSAIIATEPLPDALATTILPGRQVVYELGPLPTYFRVDEGNRLLIGGRSVLRSKQGLNSFLHLKRYASRLWPFLNGIEWTHGWNGRVAITLDHYPHVHEPAPGMLVGVGYNGRGVAMATLVGELLARRALGAKDDELELPISPIAPVPLRRFWRVGVAARIAYGRMRTRLSG</sequence>
<protein>
    <submittedName>
        <fullName evidence="3">FAD-binding oxidoreductase</fullName>
    </submittedName>
</protein>
<dbReference type="PANTHER" id="PTHR13847:SF281">
    <property type="entry name" value="FAD DEPENDENT OXIDOREDUCTASE DOMAIN-CONTAINING PROTEIN"/>
    <property type="match status" value="1"/>
</dbReference>
<comment type="caution">
    <text evidence="3">The sequence shown here is derived from an EMBL/GenBank/DDBJ whole genome shotgun (WGS) entry which is preliminary data.</text>
</comment>
<evidence type="ECO:0000259" key="2">
    <source>
        <dbReference type="Pfam" id="PF01266"/>
    </source>
</evidence>
<feature type="domain" description="FAD dependent oxidoreductase" evidence="2">
    <location>
        <begin position="32"/>
        <end position="383"/>
    </location>
</feature>
<keyword evidence="1" id="KW-0560">Oxidoreductase</keyword>
<evidence type="ECO:0000256" key="1">
    <source>
        <dbReference type="ARBA" id="ARBA00023002"/>
    </source>
</evidence>
<dbReference type="RefSeq" id="WP_235703801.1">
    <property type="nucleotide sequence ID" value="NZ_JAKGBZ010000011.1"/>
</dbReference>
<gene>
    <name evidence="3" type="ORF">L2A60_07710</name>
</gene>
<dbReference type="Gene3D" id="3.30.9.10">
    <property type="entry name" value="D-Amino Acid Oxidase, subunit A, domain 2"/>
    <property type="match status" value="1"/>
</dbReference>
<dbReference type="PANTHER" id="PTHR13847">
    <property type="entry name" value="SARCOSINE DEHYDROGENASE-RELATED"/>
    <property type="match status" value="1"/>
</dbReference>
<organism evidence="3 4">
    <name type="scientific">Acidiphilium iwatense</name>
    <dbReference type="NCBI Taxonomy" id="768198"/>
    <lineage>
        <taxon>Bacteria</taxon>
        <taxon>Pseudomonadati</taxon>
        <taxon>Pseudomonadota</taxon>
        <taxon>Alphaproteobacteria</taxon>
        <taxon>Acetobacterales</taxon>
        <taxon>Acidocellaceae</taxon>
        <taxon>Acidiphilium</taxon>
    </lineage>
</organism>